<sequence length="1124" mass="130654">MECFFNIERLSPFENNSRQLSASKVSINCQRNKNIKLYRFEEIGTIAKVKDLFGAKNIVDLMMQRGAGNYDINWEVGIPENLKNLYVCELHVKELLTDYEKQIYNHIKKRTYGTIQREHVYDCTVSTIKFDAHEFKYGKRVTHRMDSKLCRKVLMKHNILFHPGHYICDKHWEAFNAIEEPEPDVSLLSSDVTFKIDTTLDTTLESTLSEKIGKIVRNLSSLLNLKGSLDSGKFIDDAMSSRNYNRKKYNLRCIIEAIAGVMVPNSEELIVDSFKDYLKEKNYRIQEEKTPDIIENIIEVYNNAESKVQKLGALELLSTCMPYNQVVQYFNGLSRYVYTQSKYLAAGITDMKKRKRLERYDKEAVKDFVSFISTPLITTIIPWQEMKIVGMNNVKEKITMAVRDISNTAIIKMYMEYCNERRKELTLSESVMMKVLLSCTAIRNKSKICVDYFYGDLMDSLKLFYAYLDEMSARNILTNEKKRNWTTKIELAITYLKTDYKINVKKVSNVADHCYTHALTQVSSPSLCEHLHNIKCTRCDGTKLTFNEIRDFLESHSDSELSQNACEQLKIVENNLFLYKGHILRGVACENIRKTIVKNLRTDEALLTLDFSQKVIPQTYREKQTDYYGKKGISVHIVHVLKRESDEDFSQLFFADVFDGTEKQDFFAVAASILNVLTVLKQKSNIKKINLRSDNAACYKNACFYHLLNAIEEKTGIKINSYSYSEIQLGKGPCDRIASVLSRRKKEFINNKNDILTPKDLVKAYNSVENPSYVITLLKFKSVSPFRCSKIKNIRSITYISFKDTEFEVWEHYNVGVPSKITYENSRTIKKYIPDIICNFTSDEECTFTSLKNDMDNNIVHLSNYGEEISYIEEFAENPEEEEDKDSSPLDEKKIKPFFCPVEGCTSAFLRIGNLHQHSLLGVHKYKKEKLTLREYAVDNYKKQLEYNISEANFVKEEILKSFEEENKADSICLPVGWALKKNKPRDPIKLEVKEKLINMYLEGKKGSKISPAIAIERLTVWIKEEKKIKIRDIPSLLKIGLYFSWLKALENKGKNIKDILKKDDEEFDEEKQNDYTVYSLSKFINESVFDNEIEDIIDSVSKEEEAFKDEPEILKRGTRRRRL</sequence>
<reference evidence="4" key="1">
    <citation type="submission" date="2017-02" db="UniProtKB">
        <authorList>
            <consortium name="WormBaseParasite"/>
        </authorList>
    </citation>
    <scope>IDENTIFICATION</scope>
</reference>
<dbReference type="PROSITE" id="PS00028">
    <property type="entry name" value="ZINC_FINGER_C2H2_1"/>
    <property type="match status" value="1"/>
</dbReference>
<evidence type="ECO:0000313" key="4">
    <source>
        <dbReference type="WBParaSite" id="SPAL_0000798600.1"/>
    </source>
</evidence>
<evidence type="ECO:0000259" key="2">
    <source>
        <dbReference type="PROSITE" id="PS50157"/>
    </source>
</evidence>
<dbReference type="Gene3D" id="3.30.160.60">
    <property type="entry name" value="Classic Zinc Finger"/>
    <property type="match status" value="1"/>
</dbReference>
<protein>
    <submittedName>
        <fullName evidence="4">C2H2-type domain-containing protein</fullName>
    </submittedName>
</protein>
<dbReference type="GO" id="GO:0008270">
    <property type="term" value="F:zinc ion binding"/>
    <property type="evidence" value="ECO:0007669"/>
    <property type="project" value="UniProtKB-KW"/>
</dbReference>
<accession>A0A0N5BQ11</accession>
<dbReference type="AlphaFoldDB" id="A0A0N5BQ11"/>
<keyword evidence="3" id="KW-1185">Reference proteome</keyword>
<proteinExistence type="predicted"/>
<organism evidence="3 4">
    <name type="scientific">Strongyloides papillosus</name>
    <name type="common">Intestinal threadworm</name>
    <dbReference type="NCBI Taxonomy" id="174720"/>
    <lineage>
        <taxon>Eukaryota</taxon>
        <taxon>Metazoa</taxon>
        <taxon>Ecdysozoa</taxon>
        <taxon>Nematoda</taxon>
        <taxon>Chromadorea</taxon>
        <taxon>Rhabditida</taxon>
        <taxon>Tylenchina</taxon>
        <taxon>Panagrolaimomorpha</taxon>
        <taxon>Strongyloidoidea</taxon>
        <taxon>Strongyloididae</taxon>
        <taxon>Strongyloides</taxon>
    </lineage>
</organism>
<dbReference type="PROSITE" id="PS50157">
    <property type="entry name" value="ZINC_FINGER_C2H2_2"/>
    <property type="match status" value="1"/>
</dbReference>
<dbReference type="Proteomes" id="UP000046392">
    <property type="component" value="Unplaced"/>
</dbReference>
<keyword evidence="1" id="KW-0862">Zinc</keyword>
<evidence type="ECO:0000313" key="3">
    <source>
        <dbReference type="Proteomes" id="UP000046392"/>
    </source>
</evidence>
<dbReference type="InterPro" id="IPR013087">
    <property type="entry name" value="Znf_C2H2_type"/>
</dbReference>
<dbReference type="STRING" id="174720.A0A0N5BQ11"/>
<dbReference type="PANTHER" id="PTHR33845">
    <property type="entry name" value="C2H2-TYPE DOMAIN-CONTAINING PROTEIN"/>
    <property type="match status" value="1"/>
</dbReference>
<name>A0A0N5BQ11_STREA</name>
<evidence type="ECO:0000256" key="1">
    <source>
        <dbReference type="PROSITE-ProRule" id="PRU00042"/>
    </source>
</evidence>
<dbReference type="PANTHER" id="PTHR33845:SF1">
    <property type="entry name" value="C2H2-TYPE DOMAIN-CONTAINING PROTEIN"/>
    <property type="match status" value="1"/>
</dbReference>
<keyword evidence="1" id="KW-0863">Zinc-finger</keyword>
<keyword evidence="1" id="KW-0479">Metal-binding</keyword>
<feature type="domain" description="C2H2-type" evidence="2">
    <location>
        <begin position="898"/>
        <end position="929"/>
    </location>
</feature>
<dbReference type="WBParaSite" id="SPAL_0000798600.1">
    <property type="protein sequence ID" value="SPAL_0000798600.1"/>
    <property type="gene ID" value="SPAL_0000798600"/>
</dbReference>